<keyword evidence="3" id="KW-1185">Reference proteome</keyword>
<dbReference type="RefSeq" id="WP_345592237.1">
    <property type="nucleotide sequence ID" value="NZ_BAABCQ010000042.1"/>
</dbReference>
<evidence type="ECO:0000256" key="1">
    <source>
        <dbReference type="SAM" id="MobiDB-lite"/>
    </source>
</evidence>
<name>A0ABP7Q2R3_9ACTN</name>
<proteinExistence type="predicted"/>
<comment type="caution">
    <text evidence="2">The sequence shown here is derived from an EMBL/GenBank/DDBJ whole genome shotgun (WGS) entry which is preliminary data.</text>
</comment>
<reference evidence="3" key="1">
    <citation type="journal article" date="2019" name="Int. J. Syst. Evol. Microbiol.">
        <title>The Global Catalogue of Microorganisms (GCM) 10K type strain sequencing project: providing services to taxonomists for standard genome sequencing and annotation.</title>
        <authorList>
            <consortium name="The Broad Institute Genomics Platform"/>
            <consortium name="The Broad Institute Genome Sequencing Center for Infectious Disease"/>
            <person name="Wu L."/>
            <person name="Ma J."/>
        </authorList>
    </citation>
    <scope>NUCLEOTIDE SEQUENCE [LARGE SCALE GENOMIC DNA]</scope>
    <source>
        <strain evidence="3">JCM 17027</strain>
    </source>
</reference>
<evidence type="ECO:0000313" key="2">
    <source>
        <dbReference type="EMBL" id="GAA3975345.1"/>
    </source>
</evidence>
<feature type="region of interest" description="Disordered" evidence="1">
    <location>
        <begin position="131"/>
        <end position="164"/>
    </location>
</feature>
<feature type="region of interest" description="Disordered" evidence="1">
    <location>
        <begin position="80"/>
        <end position="103"/>
    </location>
</feature>
<protein>
    <submittedName>
        <fullName evidence="2">Uncharacterized protein</fullName>
    </submittedName>
</protein>
<dbReference type="EMBL" id="BAABCQ010000042">
    <property type="protein sequence ID" value="GAA3975345.1"/>
    <property type="molecule type" value="Genomic_DNA"/>
</dbReference>
<evidence type="ECO:0000313" key="3">
    <source>
        <dbReference type="Proteomes" id="UP001500034"/>
    </source>
</evidence>
<dbReference type="Proteomes" id="UP001500034">
    <property type="component" value="Unassembled WGS sequence"/>
</dbReference>
<sequence length="190" mass="20448">MSGGPARVGVDALTGAGRQPRGTQYVSAVYRPIATADWTEYRLRATAGRLHARVGVTITVRADSEHPTTLWIGRSTAHLTERGSGRTRTGPTRHLDPAATHSVSVSVTPEAVRVVVDGEHHRTLEADWREPVEGGGRLHPQHRHRGRRRSGHAVAPVHRPGGGVTRITSAGRSLLAASEVLQAVRHRLGP</sequence>
<organism evidence="2 3">
    <name type="scientific">Streptomyces marokkonensis</name>
    <dbReference type="NCBI Taxonomy" id="324855"/>
    <lineage>
        <taxon>Bacteria</taxon>
        <taxon>Bacillati</taxon>
        <taxon>Actinomycetota</taxon>
        <taxon>Actinomycetes</taxon>
        <taxon>Kitasatosporales</taxon>
        <taxon>Streptomycetaceae</taxon>
        <taxon>Streptomyces</taxon>
    </lineage>
</organism>
<feature type="compositionally biased region" description="Basic residues" evidence="1">
    <location>
        <begin position="139"/>
        <end position="151"/>
    </location>
</feature>
<accession>A0ABP7Q2R3</accession>
<gene>
    <name evidence="2" type="ORF">GCM10022384_27020</name>
</gene>